<feature type="binding site" evidence="9">
    <location>
        <position position="69"/>
    </location>
    <ligand>
        <name>L-glutamine</name>
        <dbReference type="ChEBI" id="CHEBI:58359"/>
    </ligand>
</feature>
<comment type="subcellular location">
    <subcellularLocation>
        <location evidence="9">Cytoplasm</location>
    </subcellularLocation>
</comment>
<dbReference type="InterPro" id="IPR020059">
    <property type="entry name" value="Glu/Gln-tRNA-synth_Ib_codon-bd"/>
</dbReference>
<sequence length="559" mass="64076">MTASEAPNTPSNFIRQIIDKDLASGKHNQVITRFPPEPNGYLHVGHAKSICLNFGIAQSYQGICNLRFDDTNPEKENPEYIESIRNDVEWLGFQWSDDVKFSSSYFDALYGYAIELIENGKAYVCDLTPEEARAHRGNLTEPGKDSPYRNRSVAENLDLFERMRKGEFEEGKMVLRAKIDMASPNMNMRDPIIYRIRFAEHHQTGDKWCIYPMYDFTHPISDALEDITHSLCTLEFEDHRPFYDWLLDNISLECHPQQIEFARLQLNYTVTSKRKLKQLVDEGHVSAWDDPRMPTISGMRRRGYTPAAIRNFCDSIGVAKANSTVDVAMLEAAIRDDLNENSPRAMCVLNPLKITITNYPEGQVETLSAPIHPQKEMGNRELPFTREILIDKEDFREEANKKFKRLVLGKEVRLRNAYVIQANEVIKDESGEIVEILCTYDPETLGKNPADGRKVKGVIHWVSESESLPAEVRVYDRLFLDENPDGNKEKSFLELINPDAFSKITTARVEPGVAKFEAEQGFQFEREGYFCIDRYDSKPEQLVFNKTIGLRDTWANSGG</sequence>
<dbReference type="EMBL" id="BAABBN010000004">
    <property type="protein sequence ID" value="GAA3913990.1"/>
    <property type="molecule type" value="Genomic_DNA"/>
</dbReference>
<evidence type="ECO:0000259" key="11">
    <source>
        <dbReference type="Pfam" id="PF00749"/>
    </source>
</evidence>
<evidence type="ECO:0000256" key="5">
    <source>
        <dbReference type="ARBA" id="ARBA00022840"/>
    </source>
</evidence>
<feature type="domain" description="tRNA synthetases class I (E and Q) anti-codon binding" evidence="13">
    <location>
        <begin position="458"/>
        <end position="533"/>
    </location>
</feature>
<dbReference type="InterPro" id="IPR000924">
    <property type="entry name" value="Glu/Gln-tRNA-synth"/>
</dbReference>
<dbReference type="Gene3D" id="3.40.50.620">
    <property type="entry name" value="HUPs"/>
    <property type="match status" value="1"/>
</dbReference>
<evidence type="ECO:0000313" key="14">
    <source>
        <dbReference type="EMBL" id="GAA3913990.1"/>
    </source>
</evidence>
<feature type="binding site" evidence="9">
    <location>
        <position position="214"/>
    </location>
    <ligand>
        <name>L-glutamine</name>
        <dbReference type="ChEBI" id="CHEBI:58359"/>
    </ligand>
</feature>
<keyword evidence="6 9" id="KW-0648">Protein biosynthesis</keyword>
<dbReference type="InterPro" id="IPR001412">
    <property type="entry name" value="aa-tRNA-synth_I_CS"/>
</dbReference>
<evidence type="ECO:0000256" key="2">
    <source>
        <dbReference type="ARBA" id="ARBA00022490"/>
    </source>
</evidence>
<evidence type="ECO:0000256" key="1">
    <source>
        <dbReference type="ARBA" id="ARBA00005594"/>
    </source>
</evidence>
<dbReference type="SUPFAM" id="SSF50715">
    <property type="entry name" value="Ribosomal protein L25-like"/>
    <property type="match status" value="1"/>
</dbReference>
<evidence type="ECO:0000256" key="4">
    <source>
        <dbReference type="ARBA" id="ARBA00022741"/>
    </source>
</evidence>
<evidence type="ECO:0000256" key="3">
    <source>
        <dbReference type="ARBA" id="ARBA00022598"/>
    </source>
</evidence>
<dbReference type="InterPro" id="IPR022861">
    <property type="entry name" value="Gln_tRNA_ligase_bac"/>
</dbReference>
<dbReference type="Pfam" id="PF00749">
    <property type="entry name" value="tRNA-synt_1c"/>
    <property type="match status" value="1"/>
</dbReference>
<dbReference type="InterPro" id="IPR050132">
    <property type="entry name" value="Gln/Glu-tRNA_Ligase"/>
</dbReference>
<keyword evidence="3 9" id="KW-0436">Ligase</keyword>
<comment type="caution">
    <text evidence="9">Lacks conserved residue(s) required for the propagation of feature annotation.</text>
</comment>
<feature type="binding site" evidence="9">
    <location>
        <begin position="263"/>
        <end position="264"/>
    </location>
    <ligand>
        <name>ATP</name>
        <dbReference type="ChEBI" id="CHEBI:30616"/>
    </ligand>
</feature>
<keyword evidence="7 9" id="KW-0030">Aminoacyl-tRNA synthetase</keyword>
<dbReference type="GO" id="GO:0016874">
    <property type="term" value="F:ligase activity"/>
    <property type="evidence" value="ECO:0007669"/>
    <property type="project" value="UniProtKB-KW"/>
</dbReference>
<dbReference type="Proteomes" id="UP001501565">
    <property type="component" value="Unassembled WGS sequence"/>
</dbReference>
<evidence type="ECO:0000256" key="9">
    <source>
        <dbReference type="HAMAP-Rule" id="MF_00126"/>
    </source>
</evidence>
<dbReference type="InterPro" id="IPR020056">
    <property type="entry name" value="Rbsml_bL25/Gln-tRNA_synth_N"/>
</dbReference>
<dbReference type="PROSITE" id="PS00178">
    <property type="entry name" value="AA_TRNA_LIGASE_I"/>
    <property type="match status" value="1"/>
</dbReference>
<dbReference type="InterPro" id="IPR020058">
    <property type="entry name" value="Glu/Gln-tRNA-synth_Ib_cat-dom"/>
</dbReference>
<organism evidence="14 15">
    <name type="scientific">Litoribacillus peritrichatus</name>
    <dbReference type="NCBI Taxonomy" id="718191"/>
    <lineage>
        <taxon>Bacteria</taxon>
        <taxon>Pseudomonadati</taxon>
        <taxon>Pseudomonadota</taxon>
        <taxon>Gammaproteobacteria</taxon>
        <taxon>Oceanospirillales</taxon>
        <taxon>Oceanospirillaceae</taxon>
        <taxon>Litoribacillus</taxon>
    </lineage>
</organism>
<dbReference type="PANTHER" id="PTHR43097:SF5">
    <property type="entry name" value="GLUTAMATE--TRNA LIGASE"/>
    <property type="match status" value="1"/>
</dbReference>
<dbReference type="PANTHER" id="PTHR43097">
    <property type="entry name" value="GLUTAMINE-TRNA LIGASE"/>
    <property type="match status" value="1"/>
</dbReference>
<dbReference type="InterPro" id="IPR004514">
    <property type="entry name" value="Gln-tRNA-synth"/>
</dbReference>
<name>A0ABP7M7N8_9GAMM</name>
<reference evidence="15" key="1">
    <citation type="journal article" date="2019" name="Int. J. Syst. Evol. Microbiol.">
        <title>The Global Catalogue of Microorganisms (GCM) 10K type strain sequencing project: providing services to taxonomists for standard genome sequencing and annotation.</title>
        <authorList>
            <consortium name="The Broad Institute Genomics Platform"/>
            <consortium name="The Broad Institute Genome Sequencing Center for Infectious Disease"/>
            <person name="Wu L."/>
            <person name="Ma J."/>
        </authorList>
    </citation>
    <scope>NUCLEOTIDE SEQUENCE [LARGE SCALE GENOMIC DNA]</scope>
    <source>
        <strain evidence="15">JCM 17551</strain>
    </source>
</reference>
<gene>
    <name evidence="9 14" type="primary">glnS</name>
    <name evidence="14" type="ORF">GCM10022277_05670</name>
</gene>
<dbReference type="InterPro" id="IPR011035">
    <property type="entry name" value="Ribosomal_bL25/Gln-tRNA_synth"/>
</dbReference>
<protein>
    <recommendedName>
        <fullName evidence="9">Glutamine--tRNA ligase</fullName>
        <ecNumber evidence="9">6.1.1.18</ecNumber>
    </recommendedName>
    <alternativeName>
        <fullName evidence="9">Glutaminyl-tRNA synthetase</fullName>
        <shortName evidence="9">GlnRS</shortName>
    </alternativeName>
</protein>
<dbReference type="RefSeq" id="WP_344795283.1">
    <property type="nucleotide sequence ID" value="NZ_BAABBN010000004.1"/>
</dbReference>
<dbReference type="InterPro" id="IPR049437">
    <property type="entry name" value="tRNA-synt_1c_C2"/>
</dbReference>
<feature type="domain" description="Glutamyl/glutaminyl-tRNA synthetase class Ib anti-codon binding" evidence="12">
    <location>
        <begin position="342"/>
        <end position="441"/>
    </location>
</feature>
<feature type="domain" description="Glutamyl/glutaminyl-tRNA synthetase class Ib catalytic" evidence="11">
    <location>
        <begin position="29"/>
        <end position="339"/>
    </location>
</feature>
<evidence type="ECO:0000313" key="15">
    <source>
        <dbReference type="Proteomes" id="UP001501565"/>
    </source>
</evidence>
<comment type="subunit">
    <text evidence="9">Monomer.</text>
</comment>
<comment type="catalytic activity">
    <reaction evidence="8 9">
        <text>tRNA(Gln) + L-glutamine + ATP = L-glutaminyl-tRNA(Gln) + AMP + diphosphate</text>
        <dbReference type="Rhea" id="RHEA:20121"/>
        <dbReference type="Rhea" id="RHEA-COMP:9662"/>
        <dbReference type="Rhea" id="RHEA-COMP:9681"/>
        <dbReference type="ChEBI" id="CHEBI:30616"/>
        <dbReference type="ChEBI" id="CHEBI:33019"/>
        <dbReference type="ChEBI" id="CHEBI:58359"/>
        <dbReference type="ChEBI" id="CHEBI:78442"/>
        <dbReference type="ChEBI" id="CHEBI:78521"/>
        <dbReference type="ChEBI" id="CHEBI:456215"/>
        <dbReference type="EC" id="6.1.1.18"/>
    </reaction>
</comment>
<evidence type="ECO:0000256" key="8">
    <source>
        <dbReference type="ARBA" id="ARBA00048270"/>
    </source>
</evidence>
<dbReference type="InterPro" id="IPR014729">
    <property type="entry name" value="Rossmann-like_a/b/a_fold"/>
</dbReference>
<keyword evidence="4 9" id="KW-0547">Nucleotide-binding</keyword>
<dbReference type="CDD" id="cd00807">
    <property type="entry name" value="GlnRS_core"/>
    <property type="match status" value="1"/>
</dbReference>
<evidence type="ECO:0000259" key="13">
    <source>
        <dbReference type="Pfam" id="PF20974"/>
    </source>
</evidence>
<dbReference type="HAMAP" id="MF_00126">
    <property type="entry name" value="Gln_tRNA_synth"/>
    <property type="match status" value="1"/>
</dbReference>
<dbReference type="NCBIfam" id="TIGR00440">
    <property type="entry name" value="glnS"/>
    <property type="match status" value="1"/>
</dbReference>
<evidence type="ECO:0000256" key="6">
    <source>
        <dbReference type="ARBA" id="ARBA00022917"/>
    </source>
</evidence>
<comment type="caution">
    <text evidence="14">The sequence shown here is derived from an EMBL/GenBank/DDBJ whole genome shotgun (WGS) entry which is preliminary data.</text>
</comment>
<dbReference type="SUPFAM" id="SSF52374">
    <property type="entry name" value="Nucleotidylyl transferase"/>
    <property type="match status" value="1"/>
</dbReference>
<dbReference type="Pfam" id="PF20974">
    <property type="entry name" value="tRNA-synt_1c_C2"/>
    <property type="match status" value="1"/>
</dbReference>
<dbReference type="NCBIfam" id="NF011291">
    <property type="entry name" value="PRK14703.1"/>
    <property type="match status" value="1"/>
</dbReference>
<evidence type="ECO:0000256" key="7">
    <source>
        <dbReference type="ARBA" id="ARBA00023146"/>
    </source>
</evidence>
<keyword evidence="5 9" id="KW-0067">ATP-binding</keyword>
<evidence type="ECO:0000256" key="10">
    <source>
        <dbReference type="RuleBase" id="RU363037"/>
    </source>
</evidence>
<dbReference type="EC" id="6.1.1.18" evidence="9"/>
<feature type="short sequence motif" description="'KMSKS' region" evidence="9">
    <location>
        <begin position="270"/>
        <end position="274"/>
    </location>
</feature>
<feature type="binding site" evidence="9">
    <location>
        <begin position="37"/>
        <end position="39"/>
    </location>
    <ligand>
        <name>ATP</name>
        <dbReference type="ChEBI" id="CHEBI:30616"/>
    </ligand>
</feature>
<dbReference type="Gene3D" id="2.40.240.10">
    <property type="entry name" value="Ribosomal Protein L25, Chain P"/>
    <property type="match status" value="2"/>
</dbReference>
<evidence type="ECO:0000259" key="12">
    <source>
        <dbReference type="Pfam" id="PF03950"/>
    </source>
</evidence>
<comment type="similarity">
    <text evidence="1 9 10">Belongs to the class-I aminoacyl-tRNA synthetase family.</text>
</comment>
<keyword evidence="15" id="KW-1185">Reference proteome</keyword>
<accession>A0ABP7M7N8</accession>
<keyword evidence="2 9" id="KW-0963">Cytoplasm</keyword>
<feature type="binding site" evidence="9">
    <location>
        <position position="233"/>
    </location>
    <ligand>
        <name>ATP</name>
        <dbReference type="ChEBI" id="CHEBI:30616"/>
    </ligand>
</feature>
<proteinExistence type="inferred from homology"/>
<dbReference type="Pfam" id="PF03950">
    <property type="entry name" value="tRNA-synt_1c_C"/>
    <property type="match status" value="1"/>
</dbReference>
<dbReference type="PRINTS" id="PR00987">
    <property type="entry name" value="TRNASYNTHGLU"/>
</dbReference>